<proteinExistence type="predicted"/>
<dbReference type="AlphaFoldDB" id="A0A7E4UR80"/>
<accession>A0A7E4UR80</accession>
<reference evidence="1" key="1">
    <citation type="journal article" date="2013" name="Genetics">
        <title>The draft genome and transcriptome of Panagrellus redivivus are shaped by the harsh demands of a free-living lifestyle.</title>
        <authorList>
            <person name="Srinivasan J."/>
            <person name="Dillman A.R."/>
            <person name="Macchietto M.G."/>
            <person name="Heikkinen L."/>
            <person name="Lakso M."/>
            <person name="Fracchia K.M."/>
            <person name="Antoshechkin I."/>
            <person name="Mortazavi A."/>
            <person name="Wong G."/>
            <person name="Sternberg P.W."/>
        </authorList>
    </citation>
    <scope>NUCLEOTIDE SEQUENCE [LARGE SCALE GENOMIC DNA]</scope>
    <source>
        <strain evidence="1">MT8872</strain>
    </source>
</reference>
<evidence type="ECO:0000313" key="2">
    <source>
        <dbReference type="WBParaSite" id="Pan_g11522.t1"/>
    </source>
</evidence>
<protein>
    <submittedName>
        <fullName evidence="2">PCI domain-containing protein</fullName>
    </submittedName>
</protein>
<reference evidence="2" key="2">
    <citation type="submission" date="2020-10" db="UniProtKB">
        <authorList>
            <consortium name="WormBaseParasite"/>
        </authorList>
    </citation>
    <scope>IDENTIFICATION</scope>
</reference>
<keyword evidence="1" id="KW-1185">Reference proteome</keyword>
<organism evidence="1 2">
    <name type="scientific">Panagrellus redivivus</name>
    <name type="common">Microworm</name>
    <dbReference type="NCBI Taxonomy" id="6233"/>
    <lineage>
        <taxon>Eukaryota</taxon>
        <taxon>Metazoa</taxon>
        <taxon>Ecdysozoa</taxon>
        <taxon>Nematoda</taxon>
        <taxon>Chromadorea</taxon>
        <taxon>Rhabditida</taxon>
        <taxon>Tylenchina</taxon>
        <taxon>Panagrolaimomorpha</taxon>
        <taxon>Panagrolaimoidea</taxon>
        <taxon>Panagrolaimidae</taxon>
        <taxon>Panagrellus</taxon>
    </lineage>
</organism>
<dbReference type="Proteomes" id="UP000492821">
    <property type="component" value="Unassembled WGS sequence"/>
</dbReference>
<evidence type="ECO:0000313" key="1">
    <source>
        <dbReference type="Proteomes" id="UP000492821"/>
    </source>
</evidence>
<sequence>MDSPSDTHTLPEVIAAVASYACQHNLADVVTELLAVADIQKVDPVALHLFHLRQLYSDLDATLKDVITDVMASLKELEKHVQRHLIHGQIKTTLFYFQCCYVNIIALESETPNKLIAFYNAVNECFPANYTSARADNVSLYKQTRELYFKLVPNLADFQFYSKNEAPKRLQSHKLRALSELHELLPMLDEYLKSEHSDDTFFGVNLAENAVWKQYKMYYGEAAPITDLEFASFLRSMHLRANLENLEIAGTQSMAVE</sequence>
<name>A0A7E4UR80_PANRE</name>
<dbReference type="WBParaSite" id="Pan_g11522.t1">
    <property type="protein sequence ID" value="Pan_g11522.t1"/>
    <property type="gene ID" value="Pan_g11522"/>
</dbReference>